<dbReference type="GO" id="GO:0043190">
    <property type="term" value="C:ATP-binding cassette (ABC) transporter complex"/>
    <property type="evidence" value="ECO:0007669"/>
    <property type="project" value="InterPro"/>
</dbReference>
<keyword evidence="4" id="KW-0812">Transmembrane</keyword>
<protein>
    <submittedName>
        <fullName evidence="7">ABC transporter, permease protein</fullName>
    </submittedName>
</protein>
<keyword evidence="3" id="KW-0067">ATP-binding</keyword>
<gene>
    <name evidence="7" type="ORF">B2A_11492</name>
</gene>
<feature type="domain" description="STAS" evidence="5">
    <location>
        <begin position="17"/>
        <end position="69"/>
    </location>
</feature>
<evidence type="ECO:0000256" key="4">
    <source>
        <dbReference type="SAM" id="Phobius"/>
    </source>
</evidence>
<keyword evidence="2" id="KW-0547">Nucleotide-binding</keyword>
<dbReference type="InterPro" id="IPR027417">
    <property type="entry name" value="P-loop_NTPase"/>
</dbReference>
<sequence>MSTSDVPGRVDLLADGDGSVTLRVSGAWTLAHFAAIERQMQPMRNTLGDDFHLDLSALSSLDTAGAGLLSLLLGPQRLCAVIATLPDLAPERRALLGTVGGAVSDILAYTPPGGDGLGFVELLAHLGRTSEAIWCQTRALLGFIGLVLETLARNLLRPRRWRMTALVAQLEQTTLDALPIVALLSLMVGAVIAFLGATVLSTYGASVFTVDLVSFAFLREFGVLLAAILLAGRTASAFTAQLGAMKSHEEIDALRTIGLDPIEVLVLPRVLALMLGLPMLTLIAMLAGVLGGAIVCVTVIGIPPAMFLSLFHADTPLSYFWVGMSKAAGTGVSDWHHRLSGRLQGHRQRRISRRAHHFQRGAGDLRGDPGRCAGRAVFHGDGLVSALPVAPAATPDTLIAVRDLGTRFGVQVVHEHLDLEVPRGVILGVVGGSGTGKSVLLRTIIGLRRPDAGTVRLLGADLHALPPPRRIAIERRIGVLFQDGALFSSLSVVDNICVPLLEHTALSARDARRVATLKIALAGLPQDARDKYPSELSGGMRKRAALARALALDPEILFLDEPTSGLDPITAAGFDHLLRTLRDALGLTVYMNTHDLDSLHAVCDRVAVLADRRVLVCADLATVERYAHPWVQDYFHGPRGRAANAAWAAPTPET</sequence>
<proteinExistence type="predicted"/>
<dbReference type="PANTHER" id="PTHR43023">
    <property type="entry name" value="PROTEIN TRIGALACTOSYLDIACYLGLYCEROL 3, CHLOROPLASTIC"/>
    <property type="match status" value="1"/>
</dbReference>
<reference evidence="7" key="2">
    <citation type="journal article" date="2014" name="ISME J.">
        <title>Microbial stratification in low pH oxic and suboxic macroscopic growths along an acid mine drainage.</title>
        <authorList>
            <person name="Mendez-Garcia C."/>
            <person name="Mesa V."/>
            <person name="Sprenger R.R."/>
            <person name="Richter M."/>
            <person name="Diez M.S."/>
            <person name="Solano J."/>
            <person name="Bargiela R."/>
            <person name="Golyshina O.V."/>
            <person name="Manteca A."/>
            <person name="Ramos J.L."/>
            <person name="Gallego J.R."/>
            <person name="Llorente I."/>
            <person name="Martins Dos Santos V.A."/>
            <person name="Jensen O.N."/>
            <person name="Pelaez A.I."/>
            <person name="Sanchez J."/>
            <person name="Ferrer M."/>
        </authorList>
    </citation>
    <scope>NUCLEOTIDE SEQUENCE</scope>
</reference>
<feature type="domain" description="ABC transporter" evidence="6">
    <location>
        <begin position="399"/>
        <end position="636"/>
    </location>
</feature>
<feature type="transmembrane region" description="Helical" evidence="4">
    <location>
        <begin position="212"/>
        <end position="232"/>
    </location>
</feature>
<keyword evidence="1" id="KW-0813">Transport</keyword>
<dbReference type="InterPro" id="IPR036513">
    <property type="entry name" value="STAS_dom_sf"/>
</dbReference>
<dbReference type="PROSITE" id="PS50893">
    <property type="entry name" value="ABC_TRANSPORTER_2"/>
    <property type="match status" value="1"/>
</dbReference>
<keyword evidence="4" id="KW-0472">Membrane</keyword>
<dbReference type="InterPro" id="IPR030802">
    <property type="entry name" value="Permease_MalE"/>
</dbReference>
<dbReference type="AlphaFoldDB" id="T0Z279"/>
<evidence type="ECO:0000256" key="1">
    <source>
        <dbReference type="ARBA" id="ARBA00022448"/>
    </source>
</evidence>
<feature type="transmembrane region" description="Helical" evidence="4">
    <location>
        <begin position="279"/>
        <end position="302"/>
    </location>
</feature>
<comment type="caution">
    <text evidence="7">The sequence shown here is derived from an EMBL/GenBank/DDBJ whole genome shotgun (WGS) entry which is preliminary data.</text>
</comment>
<dbReference type="InterPro" id="IPR003439">
    <property type="entry name" value="ABC_transporter-like_ATP-bd"/>
</dbReference>
<reference evidence="7" key="1">
    <citation type="submission" date="2013-08" db="EMBL/GenBank/DDBJ databases">
        <authorList>
            <person name="Mendez C."/>
            <person name="Richter M."/>
            <person name="Ferrer M."/>
            <person name="Sanchez J."/>
        </authorList>
    </citation>
    <scope>NUCLEOTIDE SEQUENCE</scope>
</reference>
<keyword evidence="4" id="KW-1133">Transmembrane helix</keyword>
<dbReference type="PROSITE" id="PS00211">
    <property type="entry name" value="ABC_TRANSPORTER_1"/>
    <property type="match status" value="1"/>
</dbReference>
<dbReference type="GO" id="GO:0005524">
    <property type="term" value="F:ATP binding"/>
    <property type="evidence" value="ECO:0007669"/>
    <property type="project" value="UniProtKB-KW"/>
</dbReference>
<evidence type="ECO:0000313" key="7">
    <source>
        <dbReference type="EMBL" id="EQD38362.1"/>
    </source>
</evidence>
<dbReference type="PROSITE" id="PS50801">
    <property type="entry name" value="STAS"/>
    <property type="match status" value="1"/>
</dbReference>
<dbReference type="SMART" id="SM00382">
    <property type="entry name" value="AAA"/>
    <property type="match status" value="1"/>
</dbReference>
<evidence type="ECO:0000259" key="6">
    <source>
        <dbReference type="PROSITE" id="PS50893"/>
    </source>
</evidence>
<dbReference type="GO" id="GO:0016887">
    <property type="term" value="F:ATP hydrolysis activity"/>
    <property type="evidence" value="ECO:0007669"/>
    <property type="project" value="InterPro"/>
</dbReference>
<feature type="transmembrane region" description="Helical" evidence="4">
    <location>
        <begin position="177"/>
        <end position="200"/>
    </location>
</feature>
<dbReference type="Pfam" id="PF02405">
    <property type="entry name" value="MlaE"/>
    <property type="match status" value="1"/>
</dbReference>
<name>T0Z279_9ZZZZ</name>
<accession>T0Z279</accession>
<dbReference type="Pfam" id="PF00005">
    <property type="entry name" value="ABC_tran"/>
    <property type="match status" value="1"/>
</dbReference>
<dbReference type="InterPro" id="IPR002645">
    <property type="entry name" value="STAS_dom"/>
</dbReference>
<evidence type="ECO:0000256" key="2">
    <source>
        <dbReference type="ARBA" id="ARBA00022741"/>
    </source>
</evidence>
<dbReference type="Gene3D" id="3.40.50.300">
    <property type="entry name" value="P-loop containing nucleotide triphosphate hydrolases"/>
    <property type="match status" value="1"/>
</dbReference>
<dbReference type="SUPFAM" id="SSF52091">
    <property type="entry name" value="SpoIIaa-like"/>
    <property type="match status" value="1"/>
</dbReference>
<dbReference type="PANTHER" id="PTHR43023:SF3">
    <property type="entry name" value="PROTEIN TRIGALACTOSYLDIACYLGLYCEROL 3, CHLOROPLASTIC"/>
    <property type="match status" value="1"/>
</dbReference>
<evidence type="ECO:0000259" key="5">
    <source>
        <dbReference type="PROSITE" id="PS50801"/>
    </source>
</evidence>
<evidence type="ECO:0000256" key="3">
    <source>
        <dbReference type="ARBA" id="ARBA00022840"/>
    </source>
</evidence>
<dbReference type="EMBL" id="AUZZ01008295">
    <property type="protein sequence ID" value="EQD38362.1"/>
    <property type="molecule type" value="Genomic_DNA"/>
</dbReference>
<dbReference type="SUPFAM" id="SSF52540">
    <property type="entry name" value="P-loop containing nucleoside triphosphate hydrolases"/>
    <property type="match status" value="1"/>
</dbReference>
<organism evidence="7">
    <name type="scientific">mine drainage metagenome</name>
    <dbReference type="NCBI Taxonomy" id="410659"/>
    <lineage>
        <taxon>unclassified sequences</taxon>
        <taxon>metagenomes</taxon>
        <taxon>ecological metagenomes</taxon>
    </lineage>
</organism>
<dbReference type="InterPro" id="IPR003593">
    <property type="entry name" value="AAA+_ATPase"/>
</dbReference>
<dbReference type="InterPro" id="IPR017871">
    <property type="entry name" value="ABC_transporter-like_CS"/>
</dbReference>